<dbReference type="InterPro" id="IPR053135">
    <property type="entry name" value="AKR2_Oxidoreductase"/>
</dbReference>
<dbReference type="SUPFAM" id="SSF51430">
    <property type="entry name" value="NAD(P)-linked oxidoreductase"/>
    <property type="match status" value="1"/>
</dbReference>
<protein>
    <recommendedName>
        <fullName evidence="1">NADP-dependent oxidoreductase domain-containing protein</fullName>
    </recommendedName>
</protein>
<dbReference type="PANTHER" id="PTHR43312:SF1">
    <property type="entry name" value="NADP-DEPENDENT OXIDOREDUCTASE DOMAIN-CONTAINING PROTEIN"/>
    <property type="match status" value="1"/>
</dbReference>
<dbReference type="AlphaFoldDB" id="A0A480B269"/>
<dbReference type="PANTHER" id="PTHR43312">
    <property type="entry name" value="D-THREO-ALDOSE 1-DEHYDROGENASE"/>
    <property type="match status" value="1"/>
</dbReference>
<organism evidence="2 3">
    <name type="scientific">Pseudaquabacterium pictum</name>
    <dbReference type="NCBI Taxonomy" id="2315236"/>
    <lineage>
        <taxon>Bacteria</taxon>
        <taxon>Pseudomonadati</taxon>
        <taxon>Pseudomonadota</taxon>
        <taxon>Betaproteobacteria</taxon>
        <taxon>Burkholderiales</taxon>
        <taxon>Sphaerotilaceae</taxon>
        <taxon>Pseudaquabacterium</taxon>
    </lineage>
</organism>
<keyword evidence="3" id="KW-1185">Reference proteome</keyword>
<dbReference type="Pfam" id="PF00248">
    <property type="entry name" value="Aldo_ket_red"/>
    <property type="match status" value="1"/>
</dbReference>
<dbReference type="EMBL" id="BJCL01000013">
    <property type="protein sequence ID" value="GCL65108.1"/>
    <property type="molecule type" value="Genomic_DNA"/>
</dbReference>
<feature type="domain" description="NADP-dependent oxidoreductase" evidence="1">
    <location>
        <begin position="15"/>
        <end position="310"/>
    </location>
</feature>
<dbReference type="Gene3D" id="3.20.20.100">
    <property type="entry name" value="NADP-dependent oxidoreductase domain"/>
    <property type="match status" value="1"/>
</dbReference>
<gene>
    <name evidence="2" type="ORF">AQPW35_41890</name>
</gene>
<evidence type="ECO:0000313" key="2">
    <source>
        <dbReference type="EMBL" id="GCL65108.1"/>
    </source>
</evidence>
<evidence type="ECO:0000259" key="1">
    <source>
        <dbReference type="Pfam" id="PF00248"/>
    </source>
</evidence>
<dbReference type="PROSITE" id="PS51257">
    <property type="entry name" value="PROKAR_LIPOPROTEIN"/>
    <property type="match status" value="1"/>
</dbReference>
<sequence>MRSVQLPGFAMAAGAIGFGCASLGSRVAPADGVRAMAEAHAAGVNWFDVAPAYGAGDAESILGTFARGRRDQLLICTKVGLAPPQRNALLKSAYAAARPLVGALKGLRKAFRRIPATRNVAVPLTPALLVESLERSLRRLGTDHVDVFALHKPVHADIARDDILQALSDLRRAGKVRHVGVAGDAHAAQLALAHPDVYTVLQLADDPVDQPLRRLQAAAAGRLSFITHSVLGVDGMRERLTQALHAGGAPAVRRLTDAGYAGNAEQTVSQLLVDRALAANAGGVVLMSMFSSKHRAANIARAEGKVRPDAIELVADLLADGGRAAR</sequence>
<name>A0A480B269_9BURK</name>
<dbReference type="InterPro" id="IPR023210">
    <property type="entry name" value="NADP_OxRdtase_dom"/>
</dbReference>
<dbReference type="Proteomes" id="UP000301751">
    <property type="component" value="Unassembled WGS sequence"/>
</dbReference>
<accession>A0A480B269</accession>
<proteinExistence type="predicted"/>
<dbReference type="RefSeq" id="WP_137734827.1">
    <property type="nucleotide sequence ID" value="NZ_BJCL01000013.1"/>
</dbReference>
<dbReference type="InterPro" id="IPR036812">
    <property type="entry name" value="NAD(P)_OxRdtase_dom_sf"/>
</dbReference>
<comment type="caution">
    <text evidence="2">The sequence shown here is derived from an EMBL/GenBank/DDBJ whole genome shotgun (WGS) entry which is preliminary data.</text>
</comment>
<dbReference type="OrthoDB" id="9768851at2"/>
<reference evidence="3" key="1">
    <citation type="submission" date="2019-03" db="EMBL/GenBank/DDBJ databases">
        <title>Aquabacterium pictum sp.nov., the first bacteriochlorophyll a-containing freshwater bacterium in the genus Aquabacterium of the class Betaproteobacteria.</title>
        <authorList>
            <person name="Hirose S."/>
            <person name="Tank M."/>
            <person name="Hara E."/>
            <person name="Tamaki H."/>
            <person name="Takaichi S."/>
            <person name="Haruta S."/>
            <person name="Hanada S."/>
        </authorList>
    </citation>
    <scope>NUCLEOTIDE SEQUENCE [LARGE SCALE GENOMIC DNA]</scope>
    <source>
        <strain evidence="3">W35</strain>
    </source>
</reference>
<evidence type="ECO:0000313" key="3">
    <source>
        <dbReference type="Proteomes" id="UP000301751"/>
    </source>
</evidence>